<sequence>MHGPKATLCDIVLDLEPHNFEEVDLVCYEQLPDSDSENEKDEPDGVNHPLLLARRAEPQRHNIVCVCCKCNNQLQLVVETSQDGLRALQQLFMDTLSFVCPLCAANQ</sequence>
<dbReference type="GO" id="GO:0042025">
    <property type="term" value="C:host cell nucleus"/>
    <property type="evidence" value="ECO:0007669"/>
    <property type="project" value="UniProtKB-SubCell"/>
</dbReference>
<keyword evidence="6 18" id="KW-0479">Metal-binding</keyword>
<comment type="domain">
    <text evidence="18">The E7 terminal domain is an intrinsically disordered domain, whose flexibility and conformational transitions confer target adaptability to the oncoprotein. It allows adaptation to a variety of protein targets and exposes the PEST degradation sequence that regulates its turnover in the cell.</text>
</comment>
<evidence type="ECO:0000256" key="3">
    <source>
        <dbReference type="ARBA" id="ARBA00022562"/>
    </source>
</evidence>
<evidence type="ECO:0000256" key="14">
    <source>
        <dbReference type="ARBA" id="ARBA00023200"/>
    </source>
</evidence>
<keyword evidence="7 18" id="KW-0863">Zinc-finger</keyword>
<keyword evidence="1 18" id="KW-1121">Modulation of host cell cycle by virus</keyword>
<evidence type="ECO:0000256" key="5">
    <source>
        <dbReference type="ARBA" id="ARBA00022632"/>
    </source>
</evidence>
<dbReference type="GO" id="GO:0008270">
    <property type="term" value="F:zinc ion binding"/>
    <property type="evidence" value="ECO:0007669"/>
    <property type="project" value="UniProtKB-KW"/>
</dbReference>
<accession>A0A7G2A5W4</accession>
<dbReference type="HAMAP" id="MF_04004">
    <property type="entry name" value="PPV_E7"/>
    <property type="match status" value="1"/>
</dbReference>
<evidence type="ECO:0000256" key="13">
    <source>
        <dbReference type="ARBA" id="ARBA00023163"/>
    </source>
</evidence>
<dbReference type="InterPro" id="IPR000148">
    <property type="entry name" value="Papilloma_E7"/>
</dbReference>
<dbReference type="SUPFAM" id="SSF161234">
    <property type="entry name" value="E7 C-terminal domain-like"/>
    <property type="match status" value="1"/>
</dbReference>
<keyword evidence="9 18" id="KW-0862">Zinc</keyword>
<organism evidence="20">
    <name type="scientific">Human papillomavirus 59</name>
    <dbReference type="NCBI Taxonomy" id="37115"/>
    <lineage>
        <taxon>Viruses</taxon>
        <taxon>Monodnaviria</taxon>
        <taxon>Shotokuvirae</taxon>
        <taxon>Cossaviricota</taxon>
        <taxon>Papovaviricetes</taxon>
        <taxon>Zurhausenvirales</taxon>
        <taxon>Papillomaviridae</taxon>
        <taxon>Firstpapillomavirinae</taxon>
        <taxon>Alphapapillomavirus</taxon>
        <taxon>Alphapapillomavirus 7</taxon>
    </lineage>
</organism>
<organismHost>
    <name type="scientific">Homo sapiens</name>
    <name type="common">Human</name>
    <dbReference type="NCBI Taxonomy" id="9606"/>
</organismHost>
<keyword evidence="10 18" id="KW-0805">Transcription regulation</keyword>
<dbReference type="EMBL" id="LR861926">
    <property type="protein sequence ID" value="CAD1807652.1"/>
    <property type="molecule type" value="Genomic_DNA"/>
</dbReference>
<keyword evidence="8 18" id="KW-1114">Inhibition of host interferon signaling pathway by virus</keyword>
<evidence type="ECO:0000256" key="17">
    <source>
        <dbReference type="ARBA" id="ARBA00023309"/>
    </source>
</evidence>
<keyword evidence="2 18" id="KW-0244">Early protein</keyword>
<evidence type="ECO:0000256" key="9">
    <source>
        <dbReference type="ARBA" id="ARBA00022833"/>
    </source>
</evidence>
<comment type="PTM">
    <text evidence="18">Highly phosphorylated.</text>
</comment>
<keyword evidence="5 18" id="KW-1090">Inhibition of host innate immune response by virus</keyword>
<keyword evidence="3 18" id="KW-1048">Host nucleus</keyword>
<keyword evidence="13 18" id="KW-0804">Transcription</keyword>
<protein>
    <recommendedName>
        <fullName evidence="18 19">Protein E7</fullName>
    </recommendedName>
</protein>
<dbReference type="GO" id="GO:0030430">
    <property type="term" value="C:host cell cytoplasm"/>
    <property type="evidence" value="ECO:0007669"/>
    <property type="project" value="UniProtKB-SubCell"/>
</dbReference>
<dbReference type="Gene3D" id="3.30.160.330">
    <property type="match status" value="1"/>
</dbReference>
<evidence type="ECO:0000256" key="8">
    <source>
        <dbReference type="ARBA" id="ARBA00022830"/>
    </source>
</evidence>
<dbReference type="PIRSF" id="PIRSF003407">
    <property type="entry name" value="Papvi_E7"/>
    <property type="match status" value="1"/>
</dbReference>
<comment type="function">
    <text evidence="19">E7 protein has both transforming and trans-activating activities.</text>
</comment>
<feature type="short sequence motif" description="Nuclear export signal" evidence="18">
    <location>
        <begin position="85"/>
        <end position="93"/>
    </location>
</feature>
<evidence type="ECO:0000256" key="2">
    <source>
        <dbReference type="ARBA" id="ARBA00022518"/>
    </source>
</evidence>
<dbReference type="GO" id="GO:0003677">
    <property type="term" value="F:DNA binding"/>
    <property type="evidence" value="ECO:0007669"/>
    <property type="project" value="UniProtKB-UniRule"/>
</dbReference>
<dbReference type="GO" id="GO:0039645">
    <property type="term" value="P:symbiont-mediated perturbation of host cell cycle G1/S transition checkpoint"/>
    <property type="evidence" value="ECO:0007669"/>
    <property type="project" value="UniProtKB-UniRule"/>
</dbReference>
<evidence type="ECO:0000256" key="19">
    <source>
        <dbReference type="PIRNR" id="PIRNR003407"/>
    </source>
</evidence>
<proteinExistence type="inferred from homology"/>
<comment type="similarity">
    <text evidence="18 19">Belongs to the papillomaviridae E7 protein family.</text>
</comment>
<dbReference type="GO" id="GO:0052170">
    <property type="term" value="P:symbiont-mediated suppression of host innate immune response"/>
    <property type="evidence" value="ECO:0007669"/>
    <property type="project" value="UniProtKB-KW"/>
</dbReference>
<keyword evidence="17 18" id="KW-1078">G1/S host cell cycle checkpoint dysregulation by virus</keyword>
<evidence type="ECO:0000256" key="11">
    <source>
        <dbReference type="ARBA" id="ARBA00023125"/>
    </source>
</evidence>
<evidence type="ECO:0000256" key="10">
    <source>
        <dbReference type="ARBA" id="ARBA00023015"/>
    </source>
</evidence>
<keyword evidence="12 18" id="KW-0010">Activator</keyword>
<dbReference type="GO" id="GO:0006351">
    <property type="term" value="P:DNA-templated transcription"/>
    <property type="evidence" value="ECO:0007669"/>
    <property type="project" value="UniProtKB-UniRule"/>
</dbReference>
<evidence type="ECO:0000256" key="6">
    <source>
        <dbReference type="ARBA" id="ARBA00022723"/>
    </source>
</evidence>
<evidence type="ECO:0000256" key="16">
    <source>
        <dbReference type="ARBA" id="ARBA00023280"/>
    </source>
</evidence>
<comment type="function">
    <text evidence="18">Plays a role in viral genome replication by driving entry of quiescent cells into the cell cycle. Stimulation of progression from G1 to S phase allows the virus to efficiently use the cellular DNA replicating machinery to achieve viral genome replication. E7 protein has both transforming and trans-activating activities. Induces the disassembly of the E2F1 transcription factor from RB1, with subsequent transcriptional activation of E2F1-regulated S-phase genes. Interferes with host histone deacetylation mediated by HDAC1 and HDAC2, leading to transcription activation. Plays also a role in the inhibition of both antiviral and antiproliferative functions of host interferon alpha. Interaction with host TMEM173/STING impairs the ability of TMEM173/STING to sense cytosolic DNA and promote the production of type I interferon (IFN-alpha and IFN-beta).</text>
</comment>
<dbReference type="Pfam" id="PF00527">
    <property type="entry name" value="E7"/>
    <property type="match status" value="1"/>
</dbReference>
<reference evidence="20" key="1">
    <citation type="submission" date="2020-07" db="EMBL/GenBank/DDBJ databases">
        <authorList>
            <person name="Wienecke-Baldacchino K A."/>
        </authorList>
    </citation>
    <scope>NUCLEOTIDE SEQUENCE</scope>
    <source>
        <strain evidence="20">LNS5649440_HPV59</strain>
    </source>
</reference>
<comment type="subunit">
    <text evidence="18">Homodimer. Homooligomer. Interacts with host RB1; this interaction induces dissociation of RB1-E2F1 complex thereby disrupting RB1 activity. Interacts with host EP300; this interaction represses EP300 transcriptional activity. Interacts with protein E2; this interaction inhibits E7 oncogenic activity. Interacts with host TMEM173/STING; this interaction impairs the ability of TMEM173/STING to sense cytosolic DNA and promote the production of type I interferon (IFN-alpha and IFN-beta).</text>
</comment>
<evidence type="ECO:0000256" key="12">
    <source>
        <dbReference type="ARBA" id="ARBA00023159"/>
    </source>
</evidence>
<evidence type="ECO:0000256" key="18">
    <source>
        <dbReference type="HAMAP-Rule" id="MF_04004"/>
    </source>
</evidence>
<comment type="caution">
    <text evidence="18">Lacks conserved residue(s) required for the propagation of feature annotation.</text>
</comment>
<comment type="subcellular location">
    <subcellularLocation>
        <location evidence="18">Host cytoplasm</location>
    </subcellularLocation>
    <subcellularLocation>
        <location evidence="18">Host nucleus</location>
    </subcellularLocation>
    <text evidence="18">Predominantly found in the host nucleus.</text>
</comment>
<gene>
    <name evidence="18" type="primary">E7</name>
</gene>
<feature type="zinc finger region" evidence="18">
    <location>
        <begin position="67"/>
        <end position="103"/>
    </location>
</feature>
<dbReference type="GO" id="GO:0039502">
    <property type="term" value="P:symbiont-mediated suppression of host type I interferon-mediated signaling pathway"/>
    <property type="evidence" value="ECO:0007669"/>
    <property type="project" value="UniProtKB-UniRule"/>
</dbReference>
<evidence type="ECO:0000256" key="4">
    <source>
        <dbReference type="ARBA" id="ARBA00022581"/>
    </source>
</evidence>
<keyword evidence="15" id="KW-0922">Interferon antiviral system evasion</keyword>
<feature type="short sequence motif" description="LXCXE motif; interaction with host RB1 and TMEM173/STING" evidence="18">
    <location>
        <begin position="25"/>
        <end position="29"/>
    </location>
</feature>
<keyword evidence="11 18" id="KW-0238">DNA-binding</keyword>
<evidence type="ECO:0000256" key="15">
    <source>
        <dbReference type="ARBA" id="ARBA00023258"/>
    </source>
</evidence>
<keyword evidence="16 18" id="KW-0899">Viral immunoevasion</keyword>
<evidence type="ECO:0000256" key="7">
    <source>
        <dbReference type="ARBA" id="ARBA00022771"/>
    </source>
</evidence>
<evidence type="ECO:0000313" key="20">
    <source>
        <dbReference type="EMBL" id="CAD1807652.1"/>
    </source>
</evidence>
<keyword evidence="14 18" id="KW-1035">Host cytoplasm</keyword>
<name>A0A7G2A5W4_HPV59</name>
<dbReference type="SMR" id="A0A7G2A5W4"/>
<dbReference type="GO" id="GO:0019904">
    <property type="term" value="F:protein domain specific binding"/>
    <property type="evidence" value="ECO:0007669"/>
    <property type="project" value="UniProtKB-UniRule"/>
</dbReference>
<dbReference type="GO" id="GO:0003700">
    <property type="term" value="F:DNA-binding transcription factor activity"/>
    <property type="evidence" value="ECO:0007669"/>
    <property type="project" value="UniProtKB-UniRule"/>
</dbReference>
<keyword evidence="4 18" id="KW-0945">Host-virus interaction</keyword>
<evidence type="ECO:0000256" key="1">
    <source>
        <dbReference type="ARBA" id="ARBA00022504"/>
    </source>
</evidence>